<evidence type="ECO:0000256" key="4">
    <source>
        <dbReference type="ARBA" id="ARBA00022525"/>
    </source>
</evidence>
<reference evidence="8" key="2">
    <citation type="submission" date="2020-07" db="EMBL/GenBank/DDBJ databases">
        <authorList>
            <person name="Vera ALvarez R."/>
            <person name="Arias-Moreno D.M."/>
            <person name="Jimenez-Jacinto V."/>
            <person name="Jimenez-Bremont J.F."/>
            <person name="Swaminathan K."/>
            <person name="Moose S.P."/>
            <person name="Guerrero-Gonzalez M.L."/>
            <person name="Marino-Ramirez L."/>
            <person name="Landsman D."/>
            <person name="Rodriguez-Kessler M."/>
            <person name="Delgado-Sanchez P."/>
        </authorList>
    </citation>
    <scope>NUCLEOTIDE SEQUENCE</scope>
    <source>
        <tissue evidence="8">Cladode</tissue>
    </source>
</reference>
<comment type="function">
    <text evidence="7">Controls stomatal patterning.</text>
</comment>
<evidence type="ECO:0000256" key="3">
    <source>
        <dbReference type="ARBA" id="ARBA00022473"/>
    </source>
</evidence>
<evidence type="ECO:0000313" key="8">
    <source>
        <dbReference type="EMBL" id="MBA4670164.1"/>
    </source>
</evidence>
<keyword evidence="4 7" id="KW-0964">Secreted</keyword>
<accession>A0A7C9EZS7</accession>
<feature type="chain" id="PRO_5028502228" description="Epidermal patterning factor-like protein" evidence="7">
    <location>
        <begin position="25"/>
        <end position="126"/>
    </location>
</feature>
<keyword evidence="3 7" id="KW-0217">Developmental protein</keyword>
<dbReference type="EMBL" id="GISG01246361">
    <property type="protein sequence ID" value="MBA4670164.1"/>
    <property type="molecule type" value="Transcribed_RNA"/>
</dbReference>
<organism evidence="8">
    <name type="scientific">Opuntia streptacantha</name>
    <name type="common">Prickly pear cactus</name>
    <name type="synonym">Opuntia cardona</name>
    <dbReference type="NCBI Taxonomy" id="393608"/>
    <lineage>
        <taxon>Eukaryota</taxon>
        <taxon>Viridiplantae</taxon>
        <taxon>Streptophyta</taxon>
        <taxon>Embryophyta</taxon>
        <taxon>Tracheophyta</taxon>
        <taxon>Spermatophyta</taxon>
        <taxon>Magnoliopsida</taxon>
        <taxon>eudicotyledons</taxon>
        <taxon>Gunneridae</taxon>
        <taxon>Pentapetalae</taxon>
        <taxon>Caryophyllales</taxon>
        <taxon>Cactineae</taxon>
        <taxon>Cactaceae</taxon>
        <taxon>Opuntioideae</taxon>
        <taxon>Opuntia</taxon>
    </lineage>
</organism>
<comment type="subcellular location">
    <subcellularLocation>
        <location evidence="1 7">Secreted</location>
    </subcellularLocation>
</comment>
<dbReference type="GO" id="GO:0010052">
    <property type="term" value="P:guard cell differentiation"/>
    <property type="evidence" value="ECO:0007669"/>
    <property type="project" value="UniProtKB-UniRule"/>
</dbReference>
<evidence type="ECO:0000256" key="6">
    <source>
        <dbReference type="ARBA" id="ARBA00023157"/>
    </source>
</evidence>
<feature type="signal peptide" evidence="7">
    <location>
        <begin position="1"/>
        <end position="24"/>
    </location>
</feature>
<dbReference type="Pfam" id="PF17181">
    <property type="entry name" value="EPF"/>
    <property type="match status" value="1"/>
</dbReference>
<evidence type="ECO:0000256" key="5">
    <source>
        <dbReference type="ARBA" id="ARBA00022729"/>
    </source>
</evidence>
<evidence type="ECO:0000256" key="7">
    <source>
        <dbReference type="RuleBase" id="RU367102"/>
    </source>
</evidence>
<evidence type="ECO:0000256" key="1">
    <source>
        <dbReference type="ARBA" id="ARBA00004613"/>
    </source>
</evidence>
<keyword evidence="5 7" id="KW-0732">Signal</keyword>
<proteinExistence type="inferred from homology"/>
<dbReference type="PANTHER" id="PTHR33109">
    <property type="entry name" value="EPIDERMAL PATTERNING FACTOR-LIKE PROTEIN 4"/>
    <property type="match status" value="1"/>
</dbReference>
<protein>
    <recommendedName>
        <fullName evidence="7">Epidermal patterning factor-like protein</fullName>
    </recommendedName>
</protein>
<dbReference type="AlphaFoldDB" id="A0A7C9EZS7"/>
<dbReference type="InterPro" id="IPR039455">
    <property type="entry name" value="EPFL"/>
</dbReference>
<evidence type="ECO:0000256" key="2">
    <source>
        <dbReference type="ARBA" id="ARBA00008127"/>
    </source>
</evidence>
<dbReference type="GO" id="GO:0005576">
    <property type="term" value="C:extracellular region"/>
    <property type="evidence" value="ECO:0007669"/>
    <property type="project" value="UniProtKB-SubCell"/>
</dbReference>
<sequence length="126" mass="13622">MKVSIIALLAMVPFTLVFPSVTLSRHISASRSYDNSLGTKQARVKGSMDQAGKSFFFMERPTRNPKGGTCTVEVAGSSLPDCSHACGSCLPCRLVMVSFVCASREEAETCPMAYKCLCKNKSYPVP</sequence>
<dbReference type="PANTHER" id="PTHR33109:SF41">
    <property type="entry name" value="PROTEIN EPIDERMAL PATTERNING FACTOR 1"/>
    <property type="match status" value="1"/>
</dbReference>
<reference evidence="8" key="1">
    <citation type="journal article" date="2013" name="J. Plant Res.">
        <title>Effect of fungi and light on seed germination of three Opuntia species from semiarid lands of central Mexico.</title>
        <authorList>
            <person name="Delgado-Sanchez P."/>
            <person name="Jimenez-Bremont J.F."/>
            <person name="Guerrero-Gonzalez Mde L."/>
            <person name="Flores J."/>
        </authorList>
    </citation>
    <scope>NUCLEOTIDE SEQUENCE</scope>
    <source>
        <tissue evidence="8">Cladode</tissue>
    </source>
</reference>
<name>A0A7C9EZS7_OPUST</name>
<comment type="similarity">
    <text evidence="2 7">Belongs to the plant cysteine rich small secretory peptide family. Epidermal patterning factor subfamily.</text>
</comment>
<keyword evidence="6" id="KW-1015">Disulfide bond</keyword>